<evidence type="ECO:0000259" key="6">
    <source>
        <dbReference type="PROSITE" id="PS51379"/>
    </source>
</evidence>
<dbReference type="GO" id="GO:0046872">
    <property type="term" value="F:metal ion binding"/>
    <property type="evidence" value="ECO:0007669"/>
    <property type="project" value="UniProtKB-KW"/>
</dbReference>
<keyword evidence="3" id="KW-0677">Repeat</keyword>
<keyword evidence="5" id="KW-0411">Iron-sulfur</keyword>
<dbReference type="PANTHER" id="PTHR32479:SF17">
    <property type="entry name" value="GLYCOLATE OXIDASE IRON-SULFUR SUBUNIT"/>
    <property type="match status" value="1"/>
</dbReference>
<organism evidence="7">
    <name type="scientific">marine metagenome</name>
    <dbReference type="NCBI Taxonomy" id="408172"/>
    <lineage>
        <taxon>unclassified sequences</taxon>
        <taxon>metagenomes</taxon>
        <taxon>ecological metagenomes</taxon>
    </lineage>
</organism>
<dbReference type="InterPro" id="IPR017900">
    <property type="entry name" value="4Fe4S_Fe_S_CS"/>
</dbReference>
<evidence type="ECO:0000256" key="5">
    <source>
        <dbReference type="ARBA" id="ARBA00023014"/>
    </source>
</evidence>
<evidence type="ECO:0000256" key="4">
    <source>
        <dbReference type="ARBA" id="ARBA00023004"/>
    </source>
</evidence>
<proteinExistence type="predicted"/>
<dbReference type="Pfam" id="PF02754">
    <property type="entry name" value="CCG"/>
    <property type="match status" value="2"/>
</dbReference>
<reference evidence="7" key="1">
    <citation type="submission" date="2018-05" db="EMBL/GenBank/DDBJ databases">
        <authorList>
            <person name="Lanie J.A."/>
            <person name="Ng W.-L."/>
            <person name="Kazmierczak K.M."/>
            <person name="Andrzejewski T.M."/>
            <person name="Davidsen T.M."/>
            <person name="Wayne K.J."/>
            <person name="Tettelin H."/>
            <person name="Glass J.I."/>
            <person name="Rusch D."/>
            <person name="Podicherti R."/>
            <person name="Tsui H.-C.T."/>
            <person name="Winkler M.E."/>
        </authorList>
    </citation>
    <scope>NUCLEOTIDE SEQUENCE</scope>
</reference>
<keyword evidence="1" id="KW-0004">4Fe-4S</keyword>
<dbReference type="PIRSF" id="PIRSF000139">
    <property type="entry name" value="Glc_ox_4Fe-4S"/>
    <property type="match status" value="1"/>
</dbReference>
<name>A0A381WRI4_9ZZZZ</name>
<dbReference type="InterPro" id="IPR004017">
    <property type="entry name" value="Cys_rich_dom"/>
</dbReference>
<accession>A0A381WRI4</accession>
<evidence type="ECO:0000256" key="2">
    <source>
        <dbReference type="ARBA" id="ARBA00022723"/>
    </source>
</evidence>
<dbReference type="AlphaFoldDB" id="A0A381WRI4"/>
<dbReference type="PANTHER" id="PTHR32479">
    <property type="entry name" value="GLYCOLATE OXIDASE IRON-SULFUR SUBUNIT"/>
    <property type="match status" value="1"/>
</dbReference>
<protein>
    <recommendedName>
        <fullName evidence="6">4Fe-4S ferredoxin-type domain-containing protein</fullName>
    </recommendedName>
</protein>
<feature type="domain" description="4Fe-4S ferredoxin-type" evidence="6">
    <location>
        <begin position="12"/>
        <end position="44"/>
    </location>
</feature>
<dbReference type="InterPro" id="IPR012257">
    <property type="entry name" value="Glc_ox_4Fe-4S"/>
</dbReference>
<evidence type="ECO:0000256" key="3">
    <source>
        <dbReference type="ARBA" id="ARBA00022737"/>
    </source>
</evidence>
<dbReference type="PROSITE" id="PS51379">
    <property type="entry name" value="4FE4S_FER_2"/>
    <property type="match status" value="1"/>
</dbReference>
<dbReference type="InterPro" id="IPR017896">
    <property type="entry name" value="4Fe4S_Fe-S-bd"/>
</dbReference>
<keyword evidence="2" id="KW-0479">Metal-binding</keyword>
<dbReference type="GO" id="GO:0016491">
    <property type="term" value="F:oxidoreductase activity"/>
    <property type="evidence" value="ECO:0007669"/>
    <property type="project" value="UniProtKB-ARBA"/>
</dbReference>
<dbReference type="GO" id="GO:0051539">
    <property type="term" value="F:4 iron, 4 sulfur cluster binding"/>
    <property type="evidence" value="ECO:0007669"/>
    <property type="project" value="UniProtKB-KW"/>
</dbReference>
<dbReference type="PROSITE" id="PS00198">
    <property type="entry name" value="4FE4S_FER_1"/>
    <property type="match status" value="1"/>
</dbReference>
<gene>
    <name evidence="7" type="ORF">METZ01_LOCUS107958</name>
</gene>
<dbReference type="EMBL" id="UINC01012645">
    <property type="protein sequence ID" value="SVA55104.1"/>
    <property type="molecule type" value="Genomic_DNA"/>
</dbReference>
<keyword evidence="4" id="KW-0408">Iron</keyword>
<dbReference type="SUPFAM" id="SSF54862">
    <property type="entry name" value="4Fe-4S ferredoxins"/>
    <property type="match status" value="1"/>
</dbReference>
<evidence type="ECO:0000256" key="1">
    <source>
        <dbReference type="ARBA" id="ARBA00022485"/>
    </source>
</evidence>
<evidence type="ECO:0000313" key="7">
    <source>
        <dbReference type="EMBL" id="SVA55104.1"/>
    </source>
</evidence>
<sequence length="370" mass="40353">MRAIQAGRLDAGAATVRHIDLCLGCRACETACPSGVQYGTLLEETRDHIEKHHSRGLFQWLLRRLVIEQVFPFPWRLQVALWPVRAVRFLRLGFLLPKFAREMMELLPQQLAKGNLPAKRLAKGEAKGQVGFIEGCVMQVMFGDTNESSVELLNRDGWDVITPRGQGCCGALYAHSGQLAKARNCARRNIAAFENEPLDAIIINAAGCGSTLVEYGELLKDDPAWAKRAEAFSAKVKDLVTWLDSSRFALSGSGAKVTYHDACHLAHAQGITAEPRELVKAKSGGELVELAESDLCCGSAGSYNLTEPEMASRLQKRKAQNIIDSGAEVVVTTNPGCLLQIQSGLRKAGAHHIRAIHIADYLLEVGTADD</sequence>